<evidence type="ECO:0008006" key="3">
    <source>
        <dbReference type="Google" id="ProtNLM"/>
    </source>
</evidence>
<dbReference type="Proteomes" id="UP001172083">
    <property type="component" value="Unassembled WGS sequence"/>
</dbReference>
<sequence>MSKRPSEISKGIASDLANLIVSGSANQEAVNKMLTALGYNKPDEKEQDQLQDRKSKCNIGIYKLESIDGKEQYVRDIARKDRWSFFADIQSIPVKSDKTRIVLLGESVARGFLLDPDYTPGYVLEVLLNSYSELGGTEVIDLAETNLGMQELEKRYLECFALEPDLIVFLAGNNWRDALSNAIAGNVTNYRKVADIIASGLGIQATRNIMEDLFSKIVDSFLKSVGKEAKKHDVPVVFAIPEFNLLDFKSTPSEKYISKLPGDGTREWVKTKDAAEKAIDAEDLNEGESHAAKLINLDPSHPSGYELMAICKLKKQRYDEARNCLELARDTALYHRSDSKPRIFRSIRETILKHAHLYNIYVVDLPEVFKEYLGGKIPGRDLFLDYCHFTVEGIQVAVGAIANSILRILTGKEIDTLSKVKTIKPESRVIAMGYLFGAVHNAHWGQSYDILYYQCLQALKLSRETAKVMYFYCDISSRSAPNKICKSFEQLMEARAKMDRYFHALLPPRDGKMLEVDLVNAMVAALKTIGFNLSEYILQLRVKEHGVMHQPINLLKSFYSATSYDEYQGTKPAFFCARTEKSEFFLVSMEGQSVLLHMTLRLPNLGNSSDIVLVSVNGSQVGSLEVGSEWSDHFVTIPGEICVNGINKIIIHWPLSHPSEDRSLRALSEKMAATNSVLDFAYFVFGEIYTFTAESQLPEDKPESTIKEDLKVSNMS</sequence>
<dbReference type="SUPFAM" id="SSF48452">
    <property type="entry name" value="TPR-like"/>
    <property type="match status" value="1"/>
</dbReference>
<keyword evidence="2" id="KW-1185">Reference proteome</keyword>
<dbReference type="RefSeq" id="WP_346762846.1">
    <property type="nucleotide sequence ID" value="NZ_JAUJEB010000021.1"/>
</dbReference>
<dbReference type="SUPFAM" id="SSF52266">
    <property type="entry name" value="SGNH hydrolase"/>
    <property type="match status" value="1"/>
</dbReference>
<accession>A0ABT8LIA6</accession>
<gene>
    <name evidence="1" type="ORF">QQ020_35900</name>
</gene>
<name>A0ABT8LIA6_9BACT</name>
<proteinExistence type="predicted"/>
<comment type="caution">
    <text evidence="1">The sequence shown here is derived from an EMBL/GenBank/DDBJ whole genome shotgun (WGS) entry which is preliminary data.</text>
</comment>
<reference evidence="1" key="1">
    <citation type="submission" date="2023-06" db="EMBL/GenBank/DDBJ databases">
        <title>Genomic of Agaribacillus aureum.</title>
        <authorList>
            <person name="Wang G."/>
        </authorList>
    </citation>
    <scope>NUCLEOTIDE SEQUENCE</scope>
    <source>
        <strain evidence="1">BMA12</strain>
    </source>
</reference>
<dbReference type="Gene3D" id="3.40.50.1110">
    <property type="entry name" value="SGNH hydrolase"/>
    <property type="match status" value="1"/>
</dbReference>
<evidence type="ECO:0000313" key="2">
    <source>
        <dbReference type="Proteomes" id="UP001172083"/>
    </source>
</evidence>
<organism evidence="1 2">
    <name type="scientific">Agaribacillus aureus</name>
    <dbReference type="NCBI Taxonomy" id="3051825"/>
    <lineage>
        <taxon>Bacteria</taxon>
        <taxon>Pseudomonadati</taxon>
        <taxon>Bacteroidota</taxon>
        <taxon>Cytophagia</taxon>
        <taxon>Cytophagales</taxon>
        <taxon>Splendidivirgaceae</taxon>
        <taxon>Agaribacillus</taxon>
    </lineage>
</organism>
<dbReference type="EMBL" id="JAUJEB010000021">
    <property type="protein sequence ID" value="MDN5217512.1"/>
    <property type="molecule type" value="Genomic_DNA"/>
</dbReference>
<dbReference type="InterPro" id="IPR036514">
    <property type="entry name" value="SGNH_hydro_sf"/>
</dbReference>
<evidence type="ECO:0000313" key="1">
    <source>
        <dbReference type="EMBL" id="MDN5217512.1"/>
    </source>
</evidence>
<protein>
    <recommendedName>
        <fullName evidence="3">SGNH hydrolase-type esterase domain-containing protein</fullName>
    </recommendedName>
</protein>
<dbReference type="InterPro" id="IPR011990">
    <property type="entry name" value="TPR-like_helical_dom_sf"/>
</dbReference>